<keyword evidence="2" id="KW-1185">Reference proteome</keyword>
<dbReference type="RefSeq" id="WP_268051819.1">
    <property type="nucleotide sequence ID" value="NZ_JAPQES010000012.1"/>
</dbReference>
<proteinExistence type="predicted"/>
<gene>
    <name evidence="1" type="ORF">OXH55_19375</name>
</gene>
<accession>A0ABT4CUL9</accession>
<dbReference type="Gene3D" id="3.40.50.300">
    <property type="entry name" value="P-loop containing nucleotide triphosphate hydrolases"/>
    <property type="match status" value="1"/>
</dbReference>
<dbReference type="Proteomes" id="UP001079657">
    <property type="component" value="Unassembled WGS sequence"/>
</dbReference>
<evidence type="ECO:0000313" key="1">
    <source>
        <dbReference type="EMBL" id="MCY6372756.1"/>
    </source>
</evidence>
<name>A0ABT4CUL9_9CLOT</name>
<dbReference type="InterPro" id="IPR027417">
    <property type="entry name" value="P-loop_NTPase"/>
</dbReference>
<comment type="caution">
    <text evidence="1">The sequence shown here is derived from an EMBL/GenBank/DDBJ whole genome shotgun (WGS) entry which is preliminary data.</text>
</comment>
<organism evidence="1 2">
    <name type="scientific">Clostridium ganghwense</name>
    <dbReference type="NCBI Taxonomy" id="312089"/>
    <lineage>
        <taxon>Bacteria</taxon>
        <taxon>Bacillati</taxon>
        <taxon>Bacillota</taxon>
        <taxon>Clostridia</taxon>
        <taxon>Eubacteriales</taxon>
        <taxon>Clostridiaceae</taxon>
        <taxon>Clostridium</taxon>
    </lineage>
</organism>
<dbReference type="Gene3D" id="3.30.420.240">
    <property type="match status" value="1"/>
</dbReference>
<dbReference type="EMBL" id="JAPQES010000012">
    <property type="protein sequence ID" value="MCY6372756.1"/>
    <property type="molecule type" value="Genomic_DNA"/>
</dbReference>
<reference evidence="1" key="1">
    <citation type="submission" date="2022-12" db="EMBL/GenBank/DDBJ databases">
        <authorList>
            <person name="Wang J."/>
        </authorList>
    </citation>
    <scope>NUCLEOTIDE SEQUENCE</scope>
    <source>
        <strain evidence="1">HY-42-06</strain>
    </source>
</reference>
<protein>
    <submittedName>
        <fullName evidence="1">DNA packaging protein</fullName>
    </submittedName>
</protein>
<sequence>MARMTKEQKLQKIKKDCRLWAKNMTKILNVDNELVPFSFNNEQNEMLEALKENKYICCLKSRQLGISEFSLNYILWNICNIDNITCVVCSYEDTALNLVMEKLKRQFYSIPDKYRLKVTRDNDKLLKLENGSSIVGKIAGNKDILRGTTAQVILFTEYGIWDSETQENGLTALEPALSKNKDSRIIIESTAKHGTTDYFYKLSMNALKGRSKYKLVFFPWYQNKELYKEEYEEAEQWYKSENHGERLHESDLDKYELDLYKKGAILKQLMWRRWKLLDMSLIKFQNEHCAIPEEAFAGNSADNVFDQTIILERLNHINSNNLKHLSYKEVNNMKPLPDILKRYYGKGFYIYKEIKANEVYFAGCDTAMGLGGNRDSQAINILDSSGEQVAVFNRNDIPIYKFAKICYELGHYFNYMMYLVEVNTNGGTGADLVHRLRKEMGYLQVLKTKRFDKITGKSKFTYGWTSTEGTKAKLISNLKEYFEEGLILVNDTETLNELNIYVEKNGKMGNTKGTNNHDDLVISLALAVECMKQNKSYI</sequence>
<evidence type="ECO:0000313" key="2">
    <source>
        <dbReference type="Proteomes" id="UP001079657"/>
    </source>
</evidence>